<evidence type="ECO:0000313" key="1">
    <source>
        <dbReference type="EMBL" id="KPA89874.1"/>
    </source>
</evidence>
<proteinExistence type="predicted"/>
<dbReference type="Pfam" id="PF19619">
    <property type="entry name" value="DUF6124"/>
    <property type="match status" value="1"/>
</dbReference>
<evidence type="ECO:0008006" key="3">
    <source>
        <dbReference type="Google" id="ProtNLM"/>
    </source>
</evidence>
<dbReference type="AlphaFoldDB" id="A0A0M9GFH3"/>
<evidence type="ECO:0000313" key="2">
    <source>
        <dbReference type="Proteomes" id="UP000037931"/>
    </source>
</evidence>
<name>A0A0M9GFH3_9PSED</name>
<dbReference type="EMBL" id="JSYZ01000014">
    <property type="protein sequence ID" value="KPA89874.1"/>
    <property type="molecule type" value="Genomic_DNA"/>
</dbReference>
<accession>A0A0M9GFH3</accession>
<organism evidence="1 2">
    <name type="scientific">Pseudomonas asplenii</name>
    <dbReference type="NCBI Taxonomy" id="53407"/>
    <lineage>
        <taxon>Bacteria</taxon>
        <taxon>Pseudomonadati</taxon>
        <taxon>Pseudomonadota</taxon>
        <taxon>Gammaproteobacteria</taxon>
        <taxon>Pseudomonadales</taxon>
        <taxon>Pseudomonadaceae</taxon>
        <taxon>Pseudomonas</taxon>
    </lineage>
</organism>
<dbReference type="RefSeq" id="WP_054063462.1">
    <property type="nucleotide sequence ID" value="NZ_JSYZ01000014.1"/>
</dbReference>
<keyword evidence="2" id="KW-1185">Reference proteome</keyword>
<dbReference type="OrthoDB" id="6891324at2"/>
<gene>
    <name evidence="1" type="ORF">PF66_03728</name>
</gene>
<protein>
    <recommendedName>
        <fullName evidence="3">DUF3077 domain-containing protein</fullName>
    </recommendedName>
</protein>
<dbReference type="Proteomes" id="UP000037931">
    <property type="component" value="Unassembled WGS sequence"/>
</dbReference>
<dbReference type="PATRIC" id="fig|50340.43.peg.1027"/>
<reference evidence="1 2" key="1">
    <citation type="journal article" date="2015" name="PLoS ONE">
        <title>Rice-Infecting Pseudomonas Genomes Are Highly Accessorized and Harbor Multiple Putative Virulence Mechanisms to Cause Sheath Brown Rot.</title>
        <authorList>
            <person name="Quibod I.L."/>
            <person name="Grande G."/>
            <person name="Oreiro E.G."/>
            <person name="Borja F.N."/>
            <person name="Dossa G.S."/>
            <person name="Mauleon R."/>
            <person name="Cruz C.V."/>
            <person name="Oliva R."/>
        </authorList>
    </citation>
    <scope>NUCLEOTIDE SEQUENCE [LARGE SCALE GENOMIC DNA]</scope>
    <source>
        <strain evidence="1 2">IRRI 6609</strain>
    </source>
</reference>
<sequence>MNKPVPDPPSQATHRRITAILQQANADLLQVLNDQPHEPPLLQALKETAARPGDLRDGRHRSLFDVKAGIDAETTLNHVSLLLRCAEEVSDEITEQGSGIERGLIWSMVHSVEMARALVDALLDGSQPVGERG</sequence>
<comment type="caution">
    <text evidence="1">The sequence shown here is derived from an EMBL/GenBank/DDBJ whole genome shotgun (WGS) entry which is preliminary data.</text>
</comment>
<dbReference type="STRING" id="50340.PF66_03728"/>